<keyword evidence="4" id="KW-0418">Kinase</keyword>
<dbReference type="PANTHER" id="PTHR24349">
    <property type="entry name" value="SERINE/THREONINE-PROTEIN KINASE"/>
    <property type="match status" value="1"/>
</dbReference>
<feature type="domain" description="Protein kinase" evidence="7">
    <location>
        <begin position="1"/>
        <end position="96"/>
    </location>
</feature>
<dbReference type="InterPro" id="IPR011009">
    <property type="entry name" value="Kinase-like_dom_sf"/>
</dbReference>
<evidence type="ECO:0000259" key="7">
    <source>
        <dbReference type="PROSITE" id="PS50011"/>
    </source>
</evidence>
<evidence type="ECO:0000256" key="1">
    <source>
        <dbReference type="ARBA" id="ARBA00022527"/>
    </source>
</evidence>
<proteinExistence type="predicted"/>
<keyword evidence="3" id="KW-0547">Nucleotide-binding</keyword>
<name>K0S6X0_THAOC</name>
<dbReference type="InterPro" id="IPR050205">
    <property type="entry name" value="CDPK_Ser/Thr_kinases"/>
</dbReference>
<evidence type="ECO:0000256" key="5">
    <source>
        <dbReference type="ARBA" id="ARBA00022840"/>
    </source>
</evidence>
<keyword evidence="9" id="KW-1185">Reference proteome</keyword>
<keyword evidence="5" id="KW-0067">ATP-binding</keyword>
<protein>
    <recommendedName>
        <fullName evidence="7">Protein kinase domain-containing protein</fullName>
    </recommendedName>
</protein>
<keyword evidence="6" id="KW-0812">Transmembrane</keyword>
<evidence type="ECO:0000313" key="8">
    <source>
        <dbReference type="EMBL" id="EJK61040.1"/>
    </source>
</evidence>
<dbReference type="Proteomes" id="UP000266841">
    <property type="component" value="Unassembled WGS sequence"/>
</dbReference>
<sequence length="104" mass="12017">MSPEIYVNSDSFDGFAVDLWAAGVILYIMLTGFPPYDVPSMEDERFEIICNGDLVRQLEAWDIHLTEEAGNLLQWMLMPNPYDRPTLAQVMWHDWVANEEVQPP</sequence>
<feature type="transmembrane region" description="Helical" evidence="6">
    <location>
        <begin position="20"/>
        <end position="38"/>
    </location>
</feature>
<dbReference type="Gene3D" id="1.10.510.10">
    <property type="entry name" value="Transferase(Phosphotransferase) domain 1"/>
    <property type="match status" value="1"/>
</dbReference>
<dbReference type="GO" id="GO:0005524">
    <property type="term" value="F:ATP binding"/>
    <property type="evidence" value="ECO:0007669"/>
    <property type="project" value="UniProtKB-KW"/>
</dbReference>
<dbReference type="InterPro" id="IPR000719">
    <property type="entry name" value="Prot_kinase_dom"/>
</dbReference>
<accession>K0S6X0</accession>
<dbReference type="OrthoDB" id="541276at2759"/>
<gene>
    <name evidence="8" type="ORF">THAOC_18529</name>
</gene>
<dbReference type="AlphaFoldDB" id="K0S6X0"/>
<dbReference type="OMA" id="APIVWEI"/>
<dbReference type="GO" id="GO:0004674">
    <property type="term" value="F:protein serine/threonine kinase activity"/>
    <property type="evidence" value="ECO:0007669"/>
    <property type="project" value="UniProtKB-KW"/>
</dbReference>
<reference evidence="8 9" key="1">
    <citation type="journal article" date="2012" name="Genome Biol.">
        <title>Genome and low-iron response of an oceanic diatom adapted to chronic iron limitation.</title>
        <authorList>
            <person name="Lommer M."/>
            <person name="Specht M."/>
            <person name="Roy A.S."/>
            <person name="Kraemer L."/>
            <person name="Andreson R."/>
            <person name="Gutowska M.A."/>
            <person name="Wolf J."/>
            <person name="Bergner S.V."/>
            <person name="Schilhabel M.B."/>
            <person name="Klostermeier U.C."/>
            <person name="Beiko R.G."/>
            <person name="Rosenstiel P."/>
            <person name="Hippler M."/>
            <person name="Laroche J."/>
        </authorList>
    </citation>
    <scope>NUCLEOTIDE SEQUENCE [LARGE SCALE GENOMIC DNA]</scope>
    <source>
        <strain evidence="8 9">CCMP1005</strain>
    </source>
</reference>
<keyword evidence="6" id="KW-0472">Membrane</keyword>
<evidence type="ECO:0000313" key="9">
    <source>
        <dbReference type="Proteomes" id="UP000266841"/>
    </source>
</evidence>
<comment type="caution">
    <text evidence="8">The sequence shown here is derived from an EMBL/GenBank/DDBJ whole genome shotgun (WGS) entry which is preliminary data.</text>
</comment>
<dbReference type="SUPFAM" id="SSF56112">
    <property type="entry name" value="Protein kinase-like (PK-like)"/>
    <property type="match status" value="1"/>
</dbReference>
<keyword evidence="2" id="KW-0808">Transferase</keyword>
<evidence type="ECO:0000256" key="3">
    <source>
        <dbReference type="ARBA" id="ARBA00022741"/>
    </source>
</evidence>
<dbReference type="PROSITE" id="PS50011">
    <property type="entry name" value="PROTEIN_KINASE_DOM"/>
    <property type="match status" value="1"/>
</dbReference>
<dbReference type="EMBL" id="AGNL01020465">
    <property type="protein sequence ID" value="EJK61040.1"/>
    <property type="molecule type" value="Genomic_DNA"/>
</dbReference>
<organism evidence="8 9">
    <name type="scientific">Thalassiosira oceanica</name>
    <name type="common">Marine diatom</name>
    <dbReference type="NCBI Taxonomy" id="159749"/>
    <lineage>
        <taxon>Eukaryota</taxon>
        <taxon>Sar</taxon>
        <taxon>Stramenopiles</taxon>
        <taxon>Ochrophyta</taxon>
        <taxon>Bacillariophyta</taxon>
        <taxon>Coscinodiscophyceae</taxon>
        <taxon>Thalassiosirophycidae</taxon>
        <taxon>Thalassiosirales</taxon>
        <taxon>Thalassiosiraceae</taxon>
        <taxon>Thalassiosira</taxon>
    </lineage>
</organism>
<evidence type="ECO:0000256" key="2">
    <source>
        <dbReference type="ARBA" id="ARBA00022679"/>
    </source>
</evidence>
<keyword evidence="6" id="KW-1133">Transmembrane helix</keyword>
<evidence type="ECO:0000256" key="6">
    <source>
        <dbReference type="SAM" id="Phobius"/>
    </source>
</evidence>
<keyword evidence="1" id="KW-0723">Serine/threonine-protein kinase</keyword>
<dbReference type="Pfam" id="PF00069">
    <property type="entry name" value="Pkinase"/>
    <property type="match status" value="1"/>
</dbReference>
<dbReference type="eggNOG" id="KOG0032">
    <property type="taxonomic scope" value="Eukaryota"/>
</dbReference>
<evidence type="ECO:0000256" key="4">
    <source>
        <dbReference type="ARBA" id="ARBA00022777"/>
    </source>
</evidence>